<reference evidence="1 2" key="1">
    <citation type="submission" date="2014-01" db="EMBL/GenBank/DDBJ databases">
        <title>Genome sequencing of Thermotog hypogea.</title>
        <authorList>
            <person name="Zhang X."/>
            <person name="Alvare G."/>
            <person name="Fristensky B."/>
            <person name="Chen L."/>
            <person name="Suen T."/>
            <person name="Chen Q."/>
            <person name="Ma K."/>
        </authorList>
    </citation>
    <scope>NUCLEOTIDE SEQUENCE [LARGE SCALE GENOMIC DNA]</scope>
    <source>
        <strain evidence="1 2">DSM 11164</strain>
    </source>
</reference>
<proteinExistence type="predicted"/>
<name>A0A0X1KTL4_9THEM</name>
<evidence type="ECO:0000313" key="1">
    <source>
        <dbReference type="EMBL" id="AJC74658.1"/>
    </source>
</evidence>
<dbReference type="AlphaFoldDB" id="A0A0X1KTL4"/>
<dbReference type="KEGG" id="phy:AJ81_02530"/>
<protein>
    <submittedName>
        <fullName evidence="1">Uncharacterized protein</fullName>
    </submittedName>
</protein>
<keyword evidence="2" id="KW-1185">Reference proteome</keyword>
<dbReference type="EMBL" id="CP007141">
    <property type="protein sequence ID" value="AJC74658.1"/>
    <property type="molecule type" value="Genomic_DNA"/>
</dbReference>
<evidence type="ECO:0000313" key="2">
    <source>
        <dbReference type="Proteomes" id="UP000077469"/>
    </source>
</evidence>
<gene>
    <name evidence="1" type="ORF">AJ81_02530</name>
</gene>
<dbReference type="PaxDb" id="1123384-AJ81_02530"/>
<organism evidence="1 2">
    <name type="scientific">Pseudothermotoga hypogea DSM 11164 = NBRC 106472</name>
    <dbReference type="NCBI Taxonomy" id="1123384"/>
    <lineage>
        <taxon>Bacteria</taxon>
        <taxon>Thermotogati</taxon>
        <taxon>Thermotogota</taxon>
        <taxon>Thermotogae</taxon>
        <taxon>Thermotogales</taxon>
        <taxon>Thermotogaceae</taxon>
        <taxon>Pseudothermotoga</taxon>
    </lineage>
</organism>
<dbReference type="Proteomes" id="UP000077469">
    <property type="component" value="Chromosome"/>
</dbReference>
<dbReference type="STRING" id="1123384.AJ81_02530"/>
<dbReference type="PATRIC" id="fig|1123384.7.peg.500"/>
<sequence length="70" mass="7643">MVTFKRGTKAVVKEIALHCKTLESFSLQTALSRRTIVGVRMDGQVGELLAFDICLTELESQGSELSDLGN</sequence>
<accession>A0A0X1KTL4</accession>